<dbReference type="Pfam" id="PF13323">
    <property type="entry name" value="HPIH"/>
    <property type="match status" value="1"/>
</dbReference>
<dbReference type="HOGENOM" id="CLU_001734_0_0_1"/>
<evidence type="ECO:0000313" key="15">
    <source>
        <dbReference type="Proteomes" id="UP000005220"/>
    </source>
</evidence>
<keyword evidence="6 11" id="KW-0521">NADP</keyword>
<dbReference type="PANTHER" id="PTHR10572">
    <property type="entry name" value="3-HYDROXY-3-METHYLGLUTARYL-COENZYME A REDUCTASE"/>
    <property type="match status" value="1"/>
</dbReference>
<dbReference type="GO" id="GO:0015936">
    <property type="term" value="P:coenzyme A metabolic process"/>
    <property type="evidence" value="ECO:0007669"/>
    <property type="project" value="InterPro"/>
</dbReference>
<dbReference type="InterPro" id="IPR009023">
    <property type="entry name" value="HMG_CoA_Rdtase_NAD(P)-bd_sf"/>
</dbReference>
<dbReference type="FunFam" id="3.30.70.420:FF:000001">
    <property type="entry name" value="3-hydroxy-3-methylglutaryl coenzyme A reductase"/>
    <property type="match status" value="1"/>
</dbReference>
<keyword evidence="8 11" id="KW-0560">Oxidoreductase</keyword>
<evidence type="ECO:0000256" key="11">
    <source>
        <dbReference type="RuleBase" id="RU361219"/>
    </source>
</evidence>
<feature type="transmembrane region" description="Helical" evidence="11">
    <location>
        <begin position="259"/>
        <end position="280"/>
    </location>
</feature>
<dbReference type="PROSITE" id="PS50065">
    <property type="entry name" value="HMG_COA_REDUCTASE_4"/>
    <property type="match status" value="1"/>
</dbReference>
<proteinExistence type="inferred from homology"/>
<dbReference type="CDD" id="cd00643">
    <property type="entry name" value="HMG-CoA_reductase_classI"/>
    <property type="match status" value="1"/>
</dbReference>
<dbReference type="GO" id="GO:0005778">
    <property type="term" value="C:peroxisomal membrane"/>
    <property type="evidence" value="ECO:0007669"/>
    <property type="project" value="TreeGrafter"/>
</dbReference>
<dbReference type="InterPro" id="IPR023076">
    <property type="entry name" value="HMG_CoA_Rdtase_CS"/>
</dbReference>
<feature type="transmembrane region" description="Helical" evidence="11">
    <location>
        <begin position="336"/>
        <end position="361"/>
    </location>
</feature>
<keyword evidence="5 11" id="KW-0256">Endoplasmic reticulum</keyword>
<dbReference type="InterPro" id="IPR053958">
    <property type="entry name" value="HMGCR/SNAP/NPC1-like_SSD"/>
</dbReference>
<dbReference type="SUPFAM" id="SSF56542">
    <property type="entry name" value="Substrate-binding domain of HMG-CoA reductase"/>
    <property type="match status" value="1"/>
</dbReference>
<dbReference type="GO" id="GO:0004420">
    <property type="term" value="F:hydroxymethylglutaryl-CoA reductase (NADPH) activity"/>
    <property type="evidence" value="ECO:0007669"/>
    <property type="project" value="UniProtKB-EC"/>
</dbReference>
<dbReference type="RefSeq" id="XP_003957711.1">
    <property type="nucleotide sequence ID" value="XM_003957662.1"/>
</dbReference>
<dbReference type="PROSITE" id="PS00318">
    <property type="entry name" value="HMG_COA_REDUCTASE_2"/>
    <property type="match status" value="1"/>
</dbReference>
<feature type="compositionally biased region" description="Basic and acidic residues" evidence="12">
    <location>
        <begin position="1034"/>
        <end position="1043"/>
    </location>
</feature>
<dbReference type="GO" id="GO:0008299">
    <property type="term" value="P:isoprenoid biosynthetic process"/>
    <property type="evidence" value="ECO:0007669"/>
    <property type="project" value="InterPro"/>
</dbReference>
<dbReference type="GO" id="GO:0005789">
    <property type="term" value="C:endoplasmic reticulum membrane"/>
    <property type="evidence" value="ECO:0007669"/>
    <property type="project" value="UniProtKB-SubCell"/>
</dbReference>
<protein>
    <recommendedName>
        <fullName evidence="11">3-hydroxy-3-methylglutaryl coenzyme A reductase</fullName>
        <shortName evidence="11">HMG-CoA reductase</shortName>
        <ecNumber evidence="11">1.1.1.34</ecNumber>
    </recommendedName>
</protein>
<dbReference type="FunFam" id="3.90.770.10:FF:000001">
    <property type="entry name" value="3-hydroxy-3-methylglutaryl coenzyme A reductase"/>
    <property type="match status" value="1"/>
</dbReference>
<dbReference type="SUPFAM" id="SSF55035">
    <property type="entry name" value="NAD-binding domain of HMG-CoA reductase"/>
    <property type="match status" value="1"/>
</dbReference>
<feature type="region of interest" description="Disordered" evidence="12">
    <location>
        <begin position="1014"/>
        <end position="1043"/>
    </location>
</feature>
<dbReference type="GeneID" id="13884024"/>
<accession>H2AW26</accession>
<keyword evidence="9 11" id="KW-0472">Membrane</keyword>
<feature type="transmembrane region" description="Helical" evidence="11">
    <location>
        <begin position="407"/>
        <end position="427"/>
    </location>
</feature>
<dbReference type="InterPro" id="IPR025583">
    <property type="entry name" value="HMG-CoA_N_dom"/>
</dbReference>
<comment type="catalytic activity">
    <reaction evidence="11">
        <text>(R)-mevalonate + 2 NADP(+) + CoA = (3S)-3-hydroxy-3-methylglutaryl-CoA + 2 NADPH + 2 H(+)</text>
        <dbReference type="Rhea" id="RHEA:15989"/>
        <dbReference type="ChEBI" id="CHEBI:15378"/>
        <dbReference type="ChEBI" id="CHEBI:36464"/>
        <dbReference type="ChEBI" id="CHEBI:43074"/>
        <dbReference type="ChEBI" id="CHEBI:57287"/>
        <dbReference type="ChEBI" id="CHEBI:57783"/>
        <dbReference type="ChEBI" id="CHEBI:58349"/>
        <dbReference type="EC" id="1.1.1.34"/>
    </reaction>
</comment>
<keyword evidence="4 11" id="KW-0812">Transmembrane</keyword>
<dbReference type="Gene3D" id="1.10.3270.10">
    <property type="entry name" value="HMGR, N-terminal domain"/>
    <property type="match status" value="1"/>
</dbReference>
<gene>
    <name evidence="14" type="primary">KAFR0E04250</name>
    <name evidence="14" type="ORF">KAFR_0E04250</name>
</gene>
<dbReference type="PROSITE" id="PS00066">
    <property type="entry name" value="HMG_COA_REDUCTASE_1"/>
    <property type="match status" value="1"/>
</dbReference>
<dbReference type="NCBIfam" id="TIGR00533">
    <property type="entry name" value="HMG_CoA_R_NADP"/>
    <property type="match status" value="1"/>
</dbReference>
<evidence type="ECO:0000256" key="10">
    <source>
        <dbReference type="ARBA" id="ARBA00056313"/>
    </source>
</evidence>
<feature type="transmembrane region" description="Helical" evidence="11">
    <location>
        <begin position="29"/>
        <end position="49"/>
    </location>
</feature>
<dbReference type="Pfam" id="PF12349">
    <property type="entry name" value="Sterol-sensing"/>
    <property type="match status" value="1"/>
</dbReference>
<evidence type="ECO:0000313" key="14">
    <source>
        <dbReference type="EMBL" id="CCF58576.1"/>
    </source>
</evidence>
<dbReference type="PROSITE" id="PS50156">
    <property type="entry name" value="SSD"/>
    <property type="match status" value="1"/>
</dbReference>
<feature type="domain" description="SSD" evidence="13">
    <location>
        <begin position="193"/>
        <end position="361"/>
    </location>
</feature>
<feature type="transmembrane region" description="Helical" evidence="11">
    <location>
        <begin position="194"/>
        <end position="212"/>
    </location>
</feature>
<dbReference type="InterPro" id="IPR000731">
    <property type="entry name" value="SSD"/>
</dbReference>
<comment type="function">
    <text evidence="10">HMG-CoA reductase; part of the first module of ergosterol biosynthesis pathway constitutes by the early steps of the pathway, conserved across all eukaryotes, and which results in the formation of mevalonate from acetyl-coenzyme A (acetyl-CoA). HMG1 and HMG2 catalyze the reduction of hydroxymethylglutaryl-CoA (HMG-CoA) to mevalonate that is the rate-limiting step within the first mosule. The first module starts with the action of the cytosolic acetyl-CoA acetyltransferase ERG10 that catalyzes the formation of acetoacetyl-CoA. The hydroxymethylglutaryl-CoA synthase ERG13 then condenses acetyl-CoA with acetoacetyl-CoA to form HMG-CoA. The rate-limiting step of the early module is the reduction to mevalonate by the 3-hydroxy-3-methylglutaryl-coenzyme A (HMG-CoA) reductases HMG1 and HMG2 which are derived from a single ancestral HMGR gene by gene duplication.</text>
</comment>
<dbReference type="EMBL" id="HE650825">
    <property type="protein sequence ID" value="CCF58576.1"/>
    <property type="molecule type" value="Genomic_DNA"/>
</dbReference>
<evidence type="ECO:0000256" key="6">
    <source>
        <dbReference type="ARBA" id="ARBA00022857"/>
    </source>
</evidence>
<comment type="similarity">
    <text evidence="3 11">Belongs to the HMG-CoA reductase family.</text>
</comment>
<dbReference type="Gene3D" id="3.30.70.420">
    <property type="entry name" value="Hydroxymethylglutaryl-CoA reductase, class I/II, NAD/NADP-binding domain"/>
    <property type="match status" value="1"/>
</dbReference>
<dbReference type="GO" id="GO:0000502">
    <property type="term" value="C:proteasome complex"/>
    <property type="evidence" value="ECO:0007669"/>
    <property type="project" value="EnsemblFungi"/>
</dbReference>
<dbReference type="InterPro" id="IPR023282">
    <property type="entry name" value="HMG_CoA_Rdtase_N"/>
</dbReference>
<evidence type="ECO:0000256" key="2">
    <source>
        <dbReference type="ARBA" id="ARBA00004477"/>
    </source>
</evidence>
<dbReference type="InterPro" id="IPR023074">
    <property type="entry name" value="HMG_CoA_Rdtase_cat_sf"/>
</dbReference>
<evidence type="ECO:0000256" key="12">
    <source>
        <dbReference type="SAM" id="MobiDB-lite"/>
    </source>
</evidence>
<dbReference type="PRINTS" id="PR00071">
    <property type="entry name" value="HMGCOARDTASE"/>
</dbReference>
<evidence type="ECO:0000256" key="4">
    <source>
        <dbReference type="ARBA" id="ARBA00022692"/>
    </source>
</evidence>
<evidence type="ECO:0000256" key="8">
    <source>
        <dbReference type="ARBA" id="ARBA00023002"/>
    </source>
</evidence>
<evidence type="ECO:0000256" key="3">
    <source>
        <dbReference type="ARBA" id="ARBA00007661"/>
    </source>
</evidence>
<evidence type="ECO:0000256" key="7">
    <source>
        <dbReference type="ARBA" id="ARBA00022989"/>
    </source>
</evidence>
<comment type="subcellular location">
    <subcellularLocation>
        <location evidence="2 11">Endoplasmic reticulum membrane</location>
        <topology evidence="2 11">Multi-pass membrane protein</topology>
    </subcellularLocation>
    <subcellularLocation>
        <location evidence="1">Nucleus envelope</location>
    </subcellularLocation>
</comment>
<feature type="transmembrane region" description="Helical" evidence="11">
    <location>
        <begin position="224"/>
        <end position="247"/>
    </location>
</feature>
<dbReference type="OrthoDB" id="310654at2759"/>
<dbReference type="GO" id="GO:0006696">
    <property type="term" value="P:ergosterol biosynthetic process"/>
    <property type="evidence" value="ECO:0007669"/>
    <property type="project" value="EnsemblFungi"/>
</dbReference>
<dbReference type="STRING" id="1071382.H2AW26"/>
<organism evidence="14 15">
    <name type="scientific">Kazachstania africana (strain ATCC 22294 / BCRC 22015 / CBS 2517 / CECT 1963 / NBRC 1671 / NRRL Y-8276)</name>
    <name type="common">Yeast</name>
    <name type="synonym">Kluyveromyces africanus</name>
    <dbReference type="NCBI Taxonomy" id="1071382"/>
    <lineage>
        <taxon>Eukaryota</taxon>
        <taxon>Fungi</taxon>
        <taxon>Dikarya</taxon>
        <taxon>Ascomycota</taxon>
        <taxon>Saccharomycotina</taxon>
        <taxon>Saccharomycetes</taxon>
        <taxon>Saccharomycetales</taxon>
        <taxon>Saccharomycetaceae</taxon>
        <taxon>Kazachstania</taxon>
    </lineage>
</organism>
<evidence type="ECO:0000256" key="1">
    <source>
        <dbReference type="ARBA" id="ARBA00004259"/>
    </source>
</evidence>
<evidence type="ECO:0000259" key="13">
    <source>
        <dbReference type="PROSITE" id="PS50156"/>
    </source>
</evidence>
<keyword evidence="15" id="KW-1185">Reference proteome</keyword>
<keyword evidence="7 11" id="KW-1133">Transmembrane helix</keyword>
<sequence>MRQLSDICQNAIKPAATVAKHSARHPIHVILTVLFLSSFAYLSIIQSYLIEWEMVFKNKINTYEFEKLHLMDGATHYYHSSSSSDAGKWNVILDSEIDKITFSEHYYLYTFTFLDEFGNASNDCLPEIPNVFHESPGSKYVLSKELNLPRIFSDEHNVNWHLSSTKDYFTELKHRILFVMRDIMSSNHLEQTDLSIIGGSYIILLYTFFLLFNDMREVGSNFWLGISTVTNSICALFLALYTMKYFIKTTVPILNLLEGLPYFVVIMGFRNKVTLSAYVLKRFGIINISKTFTSDNVIYEAFSNEGIRLLKDYLLGGLICAGCMICLPNFESLVSLSLLTVLILFYDFLLTITFYSAILCLKVDINTIHRTTLIRETLEEEGVVAPIELLNSSKGISTKSYFKSNTAISIAKVFAFLVLVVLNLYTINFNVVINSIKSIYSAKPQANFPEFILTKNYSRILSKNILISVMPPRYYQKQVLSNPAENVTIMFLRFIGTAIQDKFISKVIFIALIFSISTNVYLLNTAKVHTRYTVTQLYTNAKNKKEDVSKKMSKLTKIDSITTKARYESPTFSLPSSSDEDISDTSTLPFERTLEETEQMMKEGLLTTLHDNEIADLVITKKLPLYSLEKELHDTERAVVIRRKVISITAKAPILESEGLPYRNYDYDRVIGACCENVIGYVPLPVGVIGPLVIDNVSYHIPMATTEGCLVASAMRGCKAINAGGGTITVLTRDGMTRGPCVRFPSLIRAGACKLWLDSIEGSNLMKNAFNSTSRFAKLQHIQTTMAGDLLFIRFRTTTGDAMGMNMISKGVEYSLKQMVEEFGWSDMEIVSLSGNYCTDKKSAAINWINGRGKSVVAEATIPSNIVKRVLKCDVKPLVELNISKNLVGSAVAGSLGGFNAHASNIVTALFLAIGQDPAQNIESSNCITIMKETKEGHLNVSVSMPSIEVGTIGGGTILRPQSTMLDLLGVRGPHPIHPGENARQLAKIVASAVLAGELSLCAALASGHLVQSHMKHNRTKDNRMVDSPLSDVNRSKDDIASR</sequence>
<dbReference type="eggNOG" id="KOG2480">
    <property type="taxonomic scope" value="Eukaryota"/>
</dbReference>
<reference evidence="14 15" key="1">
    <citation type="journal article" date="2011" name="Proc. Natl. Acad. Sci. U.S.A.">
        <title>Evolutionary erosion of yeast sex chromosomes by mating-type switching accidents.</title>
        <authorList>
            <person name="Gordon J.L."/>
            <person name="Armisen D."/>
            <person name="Proux-Wera E."/>
            <person name="Oheigeartaigh S.S."/>
            <person name="Byrne K.P."/>
            <person name="Wolfe K.H."/>
        </authorList>
    </citation>
    <scope>NUCLEOTIDE SEQUENCE [LARGE SCALE GENOMIC DNA]</scope>
    <source>
        <strain evidence="15">ATCC 22294 / BCRC 22015 / CBS 2517 / CECT 1963 / NBRC 1671 / NRRL Y-8276</strain>
    </source>
</reference>
<dbReference type="KEGG" id="kaf:KAFR_0E04250"/>
<dbReference type="Pfam" id="PF00368">
    <property type="entry name" value="HMG-CoA_red"/>
    <property type="match status" value="1"/>
</dbReference>
<dbReference type="EC" id="1.1.1.34" evidence="11"/>
<dbReference type="PANTHER" id="PTHR10572:SF24">
    <property type="entry name" value="3-HYDROXY-3-METHYLGLUTARYL-COENZYME A REDUCTASE"/>
    <property type="match status" value="1"/>
</dbReference>
<dbReference type="Proteomes" id="UP000005220">
    <property type="component" value="Chromosome 5"/>
</dbReference>
<dbReference type="InterPro" id="IPR004554">
    <property type="entry name" value="HMG_CoA_Rdtase_eu_arc"/>
</dbReference>
<evidence type="ECO:0000256" key="9">
    <source>
        <dbReference type="ARBA" id="ARBA00023136"/>
    </source>
</evidence>
<dbReference type="InterPro" id="IPR002202">
    <property type="entry name" value="HMG_CoA_Rdtase"/>
</dbReference>
<dbReference type="AlphaFoldDB" id="H2AW26"/>
<dbReference type="InParanoid" id="H2AW26"/>
<dbReference type="FunFam" id="1.10.3270.10:FF:000001">
    <property type="entry name" value="3-hydroxy-3-methylglutaryl coenzyme A reductase"/>
    <property type="match status" value="1"/>
</dbReference>
<dbReference type="PROSITE" id="PS01192">
    <property type="entry name" value="HMG_COA_REDUCTASE_3"/>
    <property type="match status" value="1"/>
</dbReference>
<comment type="pathway">
    <text evidence="11">Metabolic intermediate biosynthesis; (R)-mevalonate biosynthesis; (R)-mevalonate from acetyl-CoA: step 3/3.</text>
</comment>
<evidence type="ECO:0000256" key="5">
    <source>
        <dbReference type="ARBA" id="ARBA00022824"/>
    </source>
</evidence>
<name>H2AW26_KAZAF</name>
<dbReference type="Gene3D" id="3.90.770.10">
    <property type="entry name" value="3-hydroxy-3-methylglutaryl-coenzyme A Reductase, Chain A, domain 2"/>
    <property type="match status" value="1"/>
</dbReference>
<dbReference type="GO" id="GO:0005635">
    <property type="term" value="C:nuclear envelope"/>
    <property type="evidence" value="ECO:0007669"/>
    <property type="project" value="UniProtKB-SubCell"/>
</dbReference>
<dbReference type="InterPro" id="IPR009029">
    <property type="entry name" value="HMG_CoA_Rdtase_sub-bd_dom_sf"/>
</dbReference>
<dbReference type="UniPathway" id="UPA00058">
    <property type="reaction ID" value="UER00103"/>
</dbReference>